<organism evidence="1 2">
    <name type="scientific">Lolium multiflorum</name>
    <name type="common">Italian ryegrass</name>
    <name type="synonym">Lolium perenne subsp. multiflorum</name>
    <dbReference type="NCBI Taxonomy" id="4521"/>
    <lineage>
        <taxon>Eukaryota</taxon>
        <taxon>Viridiplantae</taxon>
        <taxon>Streptophyta</taxon>
        <taxon>Embryophyta</taxon>
        <taxon>Tracheophyta</taxon>
        <taxon>Spermatophyta</taxon>
        <taxon>Magnoliopsida</taxon>
        <taxon>Liliopsida</taxon>
        <taxon>Poales</taxon>
        <taxon>Poaceae</taxon>
        <taxon>BOP clade</taxon>
        <taxon>Pooideae</taxon>
        <taxon>Poodae</taxon>
        <taxon>Poeae</taxon>
        <taxon>Poeae Chloroplast Group 2 (Poeae type)</taxon>
        <taxon>Loliodinae</taxon>
        <taxon>Loliinae</taxon>
        <taxon>Lolium</taxon>
    </lineage>
</organism>
<comment type="caution">
    <text evidence="1">The sequence shown here is derived from an EMBL/GenBank/DDBJ whole genome shotgun (WGS) entry which is preliminary data.</text>
</comment>
<accession>A0AAD8W1K0</accession>
<reference evidence="1" key="1">
    <citation type="submission" date="2023-07" db="EMBL/GenBank/DDBJ databases">
        <title>A chromosome-level genome assembly of Lolium multiflorum.</title>
        <authorList>
            <person name="Chen Y."/>
            <person name="Copetti D."/>
            <person name="Kolliker R."/>
            <person name="Studer B."/>
        </authorList>
    </citation>
    <scope>NUCLEOTIDE SEQUENCE</scope>
    <source>
        <strain evidence="1">02402/16</strain>
        <tissue evidence="1">Leaf</tissue>
    </source>
</reference>
<keyword evidence="2" id="KW-1185">Reference proteome</keyword>
<evidence type="ECO:0000313" key="1">
    <source>
        <dbReference type="EMBL" id="KAK1629433.1"/>
    </source>
</evidence>
<sequence length="221" mass="25332">MTHEASRNIKVSEIGFTQTTIFLLLSLISRGAGNLDCAHAFIFFFHKPFCLDLHLNINSVSNMFKIRLYNRKLLPFSLKSDFFCISLVQGLITELKHLPTSIGRGRTLSALLNFSLPCQEDFINHPMETACRSCGFEYKEVTGKQFMFSCFVMFNWADFVYRDTSEHVCIVFIHYLLLNNVILFSIFQAGPPFALIKAEVPWSARRGNLSEKERVLKKVKG</sequence>
<gene>
    <name evidence="1" type="ORF">QYE76_003748</name>
</gene>
<protein>
    <submittedName>
        <fullName evidence="1">Uncharacterized protein</fullName>
    </submittedName>
</protein>
<dbReference type="AlphaFoldDB" id="A0AAD8W1K0"/>
<name>A0AAD8W1K0_LOLMU</name>
<evidence type="ECO:0000313" key="2">
    <source>
        <dbReference type="Proteomes" id="UP001231189"/>
    </source>
</evidence>
<dbReference type="EMBL" id="JAUUTY010000005">
    <property type="protein sequence ID" value="KAK1629433.1"/>
    <property type="molecule type" value="Genomic_DNA"/>
</dbReference>
<dbReference type="Proteomes" id="UP001231189">
    <property type="component" value="Unassembled WGS sequence"/>
</dbReference>
<proteinExistence type="predicted"/>